<reference evidence="6" key="1">
    <citation type="submission" date="2025-08" db="UniProtKB">
        <authorList>
            <consortium name="Ensembl"/>
        </authorList>
    </citation>
    <scope>IDENTIFICATION</scope>
</reference>
<dbReference type="PANTHER" id="PTHR11481">
    <property type="entry name" value="IMMUNOGLOBULIN FC RECEPTOR"/>
    <property type="match status" value="1"/>
</dbReference>
<protein>
    <recommendedName>
        <fullName evidence="5">Ig-like domain-containing protein</fullName>
    </recommendedName>
</protein>
<dbReference type="GO" id="GO:0004888">
    <property type="term" value="F:transmembrane signaling receptor activity"/>
    <property type="evidence" value="ECO:0007669"/>
    <property type="project" value="TreeGrafter"/>
</dbReference>
<keyword evidence="3" id="KW-0812">Transmembrane</keyword>
<dbReference type="SMART" id="SM00409">
    <property type="entry name" value="IG"/>
    <property type="match status" value="4"/>
</dbReference>
<evidence type="ECO:0000313" key="6">
    <source>
        <dbReference type="Ensembl" id="ENSXCOP00000008608.1"/>
    </source>
</evidence>
<keyword evidence="1 4" id="KW-0732">Signal</keyword>
<evidence type="ECO:0000256" key="2">
    <source>
        <dbReference type="ARBA" id="ARBA00023157"/>
    </source>
</evidence>
<dbReference type="GO" id="GO:0006955">
    <property type="term" value="P:immune response"/>
    <property type="evidence" value="ECO:0007669"/>
    <property type="project" value="TreeGrafter"/>
</dbReference>
<evidence type="ECO:0000256" key="3">
    <source>
        <dbReference type="SAM" id="Phobius"/>
    </source>
</evidence>
<sequence>VILLIALPLTSEAMFVAAFFNSSPLFHGESVTFTCNMTGGYDSNWLYKFHRNGQHIVAKADVSNSLQLHLATDLSGRYQCSAYRKDSPGINKQSNNITLSVAGMLTLLSLHQIYSGEAISMRCEIKGGGSSMREYEWRTTTSKPPSRERTVHIRASASATGNFWCRGRADPFSSTEWSQEYHLRVSDKPRPVVRANKRLIPVGGNVTLTCSVDYPTEWKYYWFRHTGNFPDIKTIEEGKSENVISVSQGGVYYCQGGRGNPVFFTEESHRITIEKRVFRNEPLFLHLYCPDLPVIYSGETITVRCEISGSQSNEWVYEWSKPISDTLPMNEYRIVTASESSSGNYRCLGRRKQDLYSSTEWSNVRTVTVSGGNKVHLDPDCIIFIIVLTQSLFYLFCMKLFIFLSTMFLCSILTFGLFCSDFTQQVSANRFLGGFFCFLLQSNAATIFKFDNCISKMTVFLK</sequence>
<dbReference type="Ensembl" id="ENSXCOT00000008714.1">
    <property type="protein sequence ID" value="ENSXCOP00000008608.1"/>
    <property type="gene ID" value="ENSXCOG00000006585.1"/>
</dbReference>
<evidence type="ECO:0000313" key="7">
    <source>
        <dbReference type="Proteomes" id="UP000261380"/>
    </source>
</evidence>
<dbReference type="SUPFAM" id="SSF48726">
    <property type="entry name" value="Immunoglobulin"/>
    <property type="match status" value="3"/>
</dbReference>
<evidence type="ECO:0000256" key="1">
    <source>
        <dbReference type="ARBA" id="ARBA00022729"/>
    </source>
</evidence>
<feature type="domain" description="Ig-like" evidence="5">
    <location>
        <begin position="189"/>
        <end position="255"/>
    </location>
</feature>
<feature type="transmembrane region" description="Helical" evidence="3">
    <location>
        <begin position="392"/>
        <end position="419"/>
    </location>
</feature>
<evidence type="ECO:0000256" key="4">
    <source>
        <dbReference type="SAM" id="SignalP"/>
    </source>
</evidence>
<feature type="signal peptide" evidence="4">
    <location>
        <begin position="1"/>
        <end position="18"/>
    </location>
</feature>
<dbReference type="InterPro" id="IPR003599">
    <property type="entry name" value="Ig_sub"/>
</dbReference>
<dbReference type="Gene3D" id="2.60.40.10">
    <property type="entry name" value="Immunoglobulins"/>
    <property type="match status" value="4"/>
</dbReference>
<keyword evidence="2" id="KW-1015">Disulfide bond</keyword>
<feature type="chain" id="PRO_5017181302" description="Ig-like domain-containing protein" evidence="4">
    <location>
        <begin position="19"/>
        <end position="462"/>
    </location>
</feature>
<dbReference type="InterPro" id="IPR013783">
    <property type="entry name" value="Ig-like_fold"/>
</dbReference>
<dbReference type="GO" id="GO:0007166">
    <property type="term" value="P:cell surface receptor signaling pathway"/>
    <property type="evidence" value="ECO:0007669"/>
    <property type="project" value="TreeGrafter"/>
</dbReference>
<dbReference type="GO" id="GO:0009897">
    <property type="term" value="C:external side of plasma membrane"/>
    <property type="evidence" value="ECO:0007669"/>
    <property type="project" value="TreeGrafter"/>
</dbReference>
<name>A0A3B5L8I4_9TELE</name>
<organism evidence="6 7">
    <name type="scientific">Xiphophorus couchianus</name>
    <name type="common">Monterrey platyfish</name>
    <dbReference type="NCBI Taxonomy" id="32473"/>
    <lineage>
        <taxon>Eukaryota</taxon>
        <taxon>Metazoa</taxon>
        <taxon>Chordata</taxon>
        <taxon>Craniata</taxon>
        <taxon>Vertebrata</taxon>
        <taxon>Euteleostomi</taxon>
        <taxon>Actinopterygii</taxon>
        <taxon>Neopterygii</taxon>
        <taxon>Teleostei</taxon>
        <taxon>Neoteleostei</taxon>
        <taxon>Acanthomorphata</taxon>
        <taxon>Ovalentaria</taxon>
        <taxon>Atherinomorphae</taxon>
        <taxon>Cyprinodontiformes</taxon>
        <taxon>Poeciliidae</taxon>
        <taxon>Poeciliinae</taxon>
        <taxon>Xiphophorus</taxon>
    </lineage>
</organism>
<dbReference type="InterPro" id="IPR036179">
    <property type="entry name" value="Ig-like_dom_sf"/>
</dbReference>
<feature type="transmembrane region" description="Helical" evidence="3">
    <location>
        <begin position="431"/>
        <end position="450"/>
    </location>
</feature>
<dbReference type="InterPro" id="IPR007110">
    <property type="entry name" value="Ig-like_dom"/>
</dbReference>
<dbReference type="Proteomes" id="UP000261380">
    <property type="component" value="Unplaced"/>
</dbReference>
<accession>A0A3B5L8I4</accession>
<keyword evidence="7" id="KW-1185">Reference proteome</keyword>
<reference evidence="6" key="2">
    <citation type="submission" date="2025-09" db="UniProtKB">
        <authorList>
            <consortium name="Ensembl"/>
        </authorList>
    </citation>
    <scope>IDENTIFICATION</scope>
</reference>
<keyword evidence="3" id="KW-0472">Membrane</keyword>
<dbReference type="PROSITE" id="PS50835">
    <property type="entry name" value="IG_LIKE"/>
    <property type="match status" value="3"/>
</dbReference>
<feature type="domain" description="Ig-like" evidence="5">
    <location>
        <begin position="8"/>
        <end position="98"/>
    </location>
</feature>
<proteinExistence type="predicted"/>
<dbReference type="AlphaFoldDB" id="A0A3B5L8I4"/>
<dbReference type="PANTHER" id="PTHR11481:SF112">
    <property type="entry name" value="FC RECEPTOR-LIKE PROTEIN 4-RELATED"/>
    <property type="match status" value="1"/>
</dbReference>
<dbReference type="GeneTree" id="ENSGT01120000272935"/>
<dbReference type="InterPro" id="IPR050488">
    <property type="entry name" value="Ig_Fc_receptor"/>
</dbReference>
<feature type="domain" description="Ig-like" evidence="5">
    <location>
        <begin position="282"/>
        <end position="368"/>
    </location>
</feature>
<evidence type="ECO:0000259" key="5">
    <source>
        <dbReference type="PROSITE" id="PS50835"/>
    </source>
</evidence>
<keyword evidence="3" id="KW-1133">Transmembrane helix</keyword>